<sequence>MFKLPLFRKKQQLHRDGQVDMRKLPVMHAQELIDFTLQHNRLRNIKRIVQIDDDTWDILYQETIEKFAEMVQMIPASQAHHHAVPGGLLIHTLEVIEHALTLRQQYKLPLFADQDKQEAERHVWTFAIFVAALLHDAGKRITMCRLIFPDNTILQPFDAISKHSGRNYRIAFIDTKYYALHETLGATLMGWLLNPIALNYLLPRLHIVQEVLDYIHESEEQGIIGKILKTADRHSTGGSLAHSKTRRFAGAELLNIGERLMTQLRQLLASNHFVINRSNGNVYTTGQGYTYILSKILADDLRESLREQGQTDIPSDNLRIFDILQESGFAETNTDGQIMHHIERIYQGKKDVFSVIKFRTAKLFRTQPPEFGGTIREVEGKVTKSPSEAVNHQKPQLKQEAAKSLPNAEDKQTIYDETGDELFGAATEKNTWESAIDVGDNINTGTVNQVIPLSATEERIQIRMGEMISSDESNTSTETTYQSATDEQKYTDPMAEMDIAKAFLDWFCDQIRTRNIIINATGTLANKVVHQDSYAVALVTPRIFSQFACDVLGLSEAQSKDKSIISKIQAPIHAKKLNIPAKKGQIHYYQLKHSETAAFNQRAKLFFYLFDIDKIAGDNKDVKQIFDETEINKNLAKV</sequence>
<evidence type="ECO:0000313" key="4">
    <source>
        <dbReference type="Proteomes" id="UP000254575"/>
    </source>
</evidence>
<organism evidence="3 4">
    <name type="scientific">Suttonella indologenes</name>
    <dbReference type="NCBI Taxonomy" id="13276"/>
    <lineage>
        <taxon>Bacteria</taxon>
        <taxon>Pseudomonadati</taxon>
        <taxon>Pseudomonadota</taxon>
        <taxon>Gammaproteobacteria</taxon>
        <taxon>Cardiobacteriales</taxon>
        <taxon>Cardiobacteriaceae</taxon>
        <taxon>Suttonella</taxon>
    </lineage>
</organism>
<evidence type="ECO:0000256" key="1">
    <source>
        <dbReference type="SAM" id="MobiDB-lite"/>
    </source>
</evidence>
<dbReference type="Proteomes" id="UP000254575">
    <property type="component" value="Unassembled WGS sequence"/>
</dbReference>
<dbReference type="AlphaFoldDB" id="A0A380MJ62"/>
<reference evidence="3 4" key="1">
    <citation type="submission" date="2018-06" db="EMBL/GenBank/DDBJ databases">
        <authorList>
            <consortium name="Pathogen Informatics"/>
            <person name="Doyle S."/>
        </authorList>
    </citation>
    <scope>NUCLEOTIDE SEQUENCE [LARGE SCALE GENOMIC DNA]</scope>
    <source>
        <strain evidence="3 4">NCTC10717</strain>
    </source>
</reference>
<dbReference type="SUPFAM" id="SSF46785">
    <property type="entry name" value="Winged helix' DNA-binding domain"/>
    <property type="match status" value="1"/>
</dbReference>
<dbReference type="RefSeq" id="WP_115217412.1">
    <property type="nucleotide sequence ID" value="NZ_UHIA01000002.1"/>
</dbReference>
<keyword evidence="3" id="KW-0378">Hydrolase</keyword>
<dbReference type="GO" id="GO:0016787">
    <property type="term" value="F:hydrolase activity"/>
    <property type="evidence" value="ECO:0007669"/>
    <property type="project" value="UniProtKB-KW"/>
</dbReference>
<dbReference type="OrthoDB" id="6190309at2"/>
<proteinExistence type="predicted"/>
<dbReference type="CDD" id="cd00077">
    <property type="entry name" value="HDc"/>
    <property type="match status" value="1"/>
</dbReference>
<dbReference type="SMART" id="SM00471">
    <property type="entry name" value="HDc"/>
    <property type="match status" value="1"/>
</dbReference>
<feature type="domain" description="HD/PDEase" evidence="2">
    <location>
        <begin position="84"/>
        <end position="246"/>
    </location>
</feature>
<evidence type="ECO:0000259" key="2">
    <source>
        <dbReference type="SMART" id="SM00471"/>
    </source>
</evidence>
<evidence type="ECO:0000313" key="3">
    <source>
        <dbReference type="EMBL" id="SUO90290.1"/>
    </source>
</evidence>
<dbReference type="Pfam" id="PF07514">
    <property type="entry name" value="TraI_2"/>
    <property type="match status" value="1"/>
</dbReference>
<name>A0A380MJ62_9GAMM</name>
<dbReference type="Gene3D" id="1.10.3210.40">
    <property type="match status" value="1"/>
</dbReference>
<dbReference type="InterPro" id="IPR011093">
    <property type="entry name" value="TraI_2_C"/>
</dbReference>
<dbReference type="InterPro" id="IPR036390">
    <property type="entry name" value="WH_DNA-bd_sf"/>
</dbReference>
<accession>A0A380MJ62</accession>
<dbReference type="NCBIfam" id="NF041494">
    <property type="entry name" value="MobH"/>
    <property type="match status" value="1"/>
</dbReference>
<gene>
    <name evidence="3" type="ORF">NCTC10717_00077</name>
</gene>
<feature type="region of interest" description="Disordered" evidence="1">
    <location>
        <begin position="384"/>
        <end position="409"/>
    </location>
</feature>
<dbReference type="InterPro" id="IPR011119">
    <property type="entry name" value="Unchr_helicase_relaxase_TraI"/>
</dbReference>
<keyword evidence="4" id="KW-1185">Reference proteome</keyword>
<dbReference type="SUPFAM" id="SSF109604">
    <property type="entry name" value="HD-domain/PDEase-like"/>
    <property type="match status" value="1"/>
</dbReference>
<feature type="compositionally biased region" description="Polar residues" evidence="1">
    <location>
        <begin position="384"/>
        <end position="396"/>
    </location>
</feature>
<dbReference type="InterPro" id="IPR003607">
    <property type="entry name" value="HD/PDEase_dom"/>
</dbReference>
<protein>
    <submittedName>
        <fullName evidence="3">Predicted HD-superfamily hydrolase</fullName>
    </submittedName>
</protein>
<dbReference type="EMBL" id="UHIA01000002">
    <property type="protein sequence ID" value="SUO90290.1"/>
    <property type="molecule type" value="Genomic_DNA"/>
</dbReference>
<dbReference type="Pfam" id="PF07515">
    <property type="entry name" value="TraI_2_C"/>
    <property type="match status" value="1"/>
</dbReference>